<dbReference type="EMBL" id="DVOD01000068">
    <property type="protein sequence ID" value="HIU93322.1"/>
    <property type="molecule type" value="Genomic_DNA"/>
</dbReference>
<keyword evidence="1" id="KW-0472">Membrane</keyword>
<comment type="caution">
    <text evidence="2">The sequence shown here is derived from an EMBL/GenBank/DDBJ whole genome shotgun (WGS) entry which is preliminary data.</text>
</comment>
<feature type="transmembrane region" description="Helical" evidence="1">
    <location>
        <begin position="39"/>
        <end position="57"/>
    </location>
</feature>
<dbReference type="Proteomes" id="UP000886748">
    <property type="component" value="Unassembled WGS sequence"/>
</dbReference>
<proteinExistence type="predicted"/>
<evidence type="ECO:0000256" key="1">
    <source>
        <dbReference type="SAM" id="Phobius"/>
    </source>
</evidence>
<gene>
    <name evidence="2" type="ORF">IAD26_09360</name>
</gene>
<keyword evidence="1" id="KW-1133">Transmembrane helix</keyword>
<accession>A0A9D1N213</accession>
<keyword evidence="1" id="KW-0812">Transmembrane</keyword>
<dbReference type="AlphaFoldDB" id="A0A9D1N213"/>
<organism evidence="2 3">
    <name type="scientific">Candidatus Limenecus avicola</name>
    <dbReference type="NCBI Taxonomy" id="2840847"/>
    <lineage>
        <taxon>Bacteria</taxon>
        <taxon>Bacillati</taxon>
        <taxon>Bacillota</taxon>
        <taxon>Clostridia</taxon>
        <taxon>Eubacteriales</taxon>
        <taxon>Clostridiaceae</taxon>
        <taxon>Clostridiaceae incertae sedis</taxon>
        <taxon>Candidatus Limenecus</taxon>
    </lineage>
</organism>
<feature type="transmembrane region" description="Helical" evidence="1">
    <location>
        <begin position="83"/>
        <end position="105"/>
    </location>
</feature>
<evidence type="ECO:0000313" key="3">
    <source>
        <dbReference type="Proteomes" id="UP000886748"/>
    </source>
</evidence>
<reference evidence="2" key="2">
    <citation type="journal article" date="2021" name="PeerJ">
        <title>Extensive microbial diversity within the chicken gut microbiome revealed by metagenomics and culture.</title>
        <authorList>
            <person name="Gilroy R."/>
            <person name="Ravi A."/>
            <person name="Getino M."/>
            <person name="Pursley I."/>
            <person name="Horton D.L."/>
            <person name="Alikhan N.F."/>
            <person name="Baker D."/>
            <person name="Gharbi K."/>
            <person name="Hall N."/>
            <person name="Watson M."/>
            <person name="Adriaenssens E.M."/>
            <person name="Foster-Nyarko E."/>
            <person name="Jarju S."/>
            <person name="Secka A."/>
            <person name="Antonio M."/>
            <person name="Oren A."/>
            <person name="Chaudhuri R.R."/>
            <person name="La Ragione R."/>
            <person name="Hildebrand F."/>
            <person name="Pallen M.J."/>
        </authorList>
    </citation>
    <scope>NUCLEOTIDE SEQUENCE</scope>
    <source>
        <strain evidence="2">CHK154-7741</strain>
    </source>
</reference>
<reference evidence="2" key="1">
    <citation type="submission" date="2020-10" db="EMBL/GenBank/DDBJ databases">
        <authorList>
            <person name="Gilroy R."/>
        </authorList>
    </citation>
    <scope>NUCLEOTIDE SEQUENCE</scope>
    <source>
        <strain evidence="2">CHK154-7741</strain>
    </source>
</reference>
<evidence type="ECO:0000313" key="2">
    <source>
        <dbReference type="EMBL" id="HIU93322.1"/>
    </source>
</evidence>
<sequence>MIQSVNTVSSNTNCCGTKRKQSFGRTDSEYKQPSKAGRLAAYTATQFAAGAVVSGIFDGMTNLYRKVAKNKDLLKLKEMGVRAGFTGTCFAVIGLVFTAIGAMMAKKHKD</sequence>
<name>A0A9D1N213_9CLOT</name>
<protein>
    <submittedName>
        <fullName evidence="2">Uncharacterized protein</fullName>
    </submittedName>
</protein>